<dbReference type="InterPro" id="IPR050143">
    <property type="entry name" value="TRIM/RBCC"/>
</dbReference>
<keyword evidence="3 5" id="KW-0863">Zinc-finger</keyword>
<evidence type="ECO:0000256" key="5">
    <source>
        <dbReference type="PROSITE-ProRule" id="PRU00175"/>
    </source>
</evidence>
<proteinExistence type="inferred from homology"/>
<protein>
    <recommendedName>
        <fullName evidence="7">RING-type domain-containing protein</fullName>
    </recommendedName>
</protein>
<dbReference type="PROSITE" id="PS50089">
    <property type="entry name" value="ZF_RING_2"/>
    <property type="match status" value="1"/>
</dbReference>
<keyword evidence="2" id="KW-0479">Metal-binding</keyword>
<organism evidence="8 9">
    <name type="scientific">Buteo japonicus</name>
    <dbReference type="NCBI Taxonomy" id="224669"/>
    <lineage>
        <taxon>Eukaryota</taxon>
        <taxon>Metazoa</taxon>
        <taxon>Chordata</taxon>
        <taxon>Craniata</taxon>
        <taxon>Vertebrata</taxon>
        <taxon>Euteleostomi</taxon>
        <taxon>Archelosauria</taxon>
        <taxon>Archosauria</taxon>
        <taxon>Dinosauria</taxon>
        <taxon>Saurischia</taxon>
        <taxon>Theropoda</taxon>
        <taxon>Coelurosauria</taxon>
        <taxon>Aves</taxon>
        <taxon>Neognathae</taxon>
        <taxon>Neoaves</taxon>
        <taxon>Telluraves</taxon>
        <taxon>Accipitrimorphae</taxon>
        <taxon>Accipitriformes</taxon>
        <taxon>Accipitridae</taxon>
        <taxon>Accipitrinae</taxon>
        <taxon>Buteo</taxon>
    </lineage>
</organism>
<evidence type="ECO:0000256" key="4">
    <source>
        <dbReference type="ARBA" id="ARBA00022833"/>
    </source>
</evidence>
<reference evidence="8" key="1">
    <citation type="submission" date="2025-08" db="UniProtKB">
        <authorList>
            <consortium name="Ensembl"/>
        </authorList>
    </citation>
    <scope>IDENTIFICATION</scope>
</reference>
<dbReference type="Pfam" id="PF00097">
    <property type="entry name" value="zf-C3HC4"/>
    <property type="match status" value="1"/>
</dbReference>
<accession>A0A8C0AV16</accession>
<dbReference type="Gene3D" id="3.30.40.10">
    <property type="entry name" value="Zinc/RING finger domain, C3HC4 (zinc finger)"/>
    <property type="match status" value="1"/>
</dbReference>
<keyword evidence="4" id="KW-0862">Zinc</keyword>
<dbReference type="GO" id="GO:0008270">
    <property type="term" value="F:zinc ion binding"/>
    <property type="evidence" value="ECO:0007669"/>
    <property type="project" value="UniProtKB-KW"/>
</dbReference>
<reference evidence="8" key="2">
    <citation type="submission" date="2025-09" db="UniProtKB">
        <authorList>
            <consortium name="Ensembl"/>
        </authorList>
    </citation>
    <scope>IDENTIFICATION</scope>
</reference>
<dbReference type="SUPFAM" id="SSF57850">
    <property type="entry name" value="RING/U-box"/>
    <property type="match status" value="1"/>
</dbReference>
<name>A0A8C0AV16_9AVES</name>
<keyword evidence="9" id="KW-1185">Reference proteome</keyword>
<dbReference type="Proteomes" id="UP000694555">
    <property type="component" value="Unplaced"/>
</dbReference>
<sequence length="233" mass="26495">MQRNPTPSQDRSLREELTCAICCELFSEPVMLDCMHHFCKACIQGYWESCTRVPSCPQCRREFPSRAFRTHYLLSGLVEKVRRCGSTEHRFSSLCISHPVYLLVCCSCQTHLLPFPSAQKVSGELNFKIRAEFARLHQILEEEERAVLAELGEKEEQSLAQLHGDVHRLEEGMSVLQRDIERIEQTLSKMEEVSLLEAEGCFGIPVWDGETGGGDMLVWNGCKSHACCKQEQG</sequence>
<dbReference type="InterPro" id="IPR018957">
    <property type="entry name" value="Znf_C3HC4_RING-type"/>
</dbReference>
<dbReference type="SMART" id="SM00184">
    <property type="entry name" value="RING"/>
    <property type="match status" value="1"/>
</dbReference>
<feature type="domain" description="RING-type" evidence="7">
    <location>
        <begin position="19"/>
        <end position="60"/>
    </location>
</feature>
<dbReference type="PROSITE" id="PS00518">
    <property type="entry name" value="ZF_RING_1"/>
    <property type="match status" value="1"/>
</dbReference>
<comment type="similarity">
    <text evidence="1">Belongs to the TRIM/RBCC family.</text>
</comment>
<dbReference type="InterPro" id="IPR017907">
    <property type="entry name" value="Znf_RING_CS"/>
</dbReference>
<evidence type="ECO:0000256" key="2">
    <source>
        <dbReference type="ARBA" id="ARBA00022723"/>
    </source>
</evidence>
<dbReference type="InterPro" id="IPR013083">
    <property type="entry name" value="Znf_RING/FYVE/PHD"/>
</dbReference>
<keyword evidence="6" id="KW-0175">Coiled coil</keyword>
<evidence type="ECO:0000256" key="3">
    <source>
        <dbReference type="ARBA" id="ARBA00022771"/>
    </source>
</evidence>
<evidence type="ECO:0000313" key="9">
    <source>
        <dbReference type="Proteomes" id="UP000694555"/>
    </source>
</evidence>
<evidence type="ECO:0000256" key="1">
    <source>
        <dbReference type="ARBA" id="ARBA00008518"/>
    </source>
</evidence>
<dbReference type="AlphaFoldDB" id="A0A8C0AV16"/>
<dbReference type="Ensembl" id="ENSBJAT00000007841.1">
    <property type="protein sequence ID" value="ENSBJAP00000007623.1"/>
    <property type="gene ID" value="ENSBJAG00000005349.1"/>
</dbReference>
<evidence type="ECO:0000256" key="6">
    <source>
        <dbReference type="SAM" id="Coils"/>
    </source>
</evidence>
<dbReference type="PANTHER" id="PTHR24103">
    <property type="entry name" value="E3 UBIQUITIN-PROTEIN LIGASE TRIM"/>
    <property type="match status" value="1"/>
</dbReference>
<dbReference type="InterPro" id="IPR001841">
    <property type="entry name" value="Znf_RING"/>
</dbReference>
<feature type="coiled-coil region" evidence="6">
    <location>
        <begin position="137"/>
        <end position="193"/>
    </location>
</feature>
<evidence type="ECO:0000259" key="7">
    <source>
        <dbReference type="PROSITE" id="PS50089"/>
    </source>
</evidence>
<evidence type="ECO:0000313" key="8">
    <source>
        <dbReference type="Ensembl" id="ENSBJAP00000007623.1"/>
    </source>
</evidence>